<keyword evidence="2" id="KW-0479">Metal-binding</keyword>
<dbReference type="Gene3D" id="3.20.20.70">
    <property type="entry name" value="Aldolase class I"/>
    <property type="match status" value="1"/>
</dbReference>
<dbReference type="EMBL" id="JACOQH010000002">
    <property type="protein sequence ID" value="MBC5753322.1"/>
    <property type="molecule type" value="Genomic_DNA"/>
</dbReference>
<sequence>MAVEIDKDWRKKEESYWEIKKKYPTVSPFVITQIDVQRRGVEYTDAALDKVDPAIHQTDPYGERLAPASLLLRDGTSIITHFVFSTAKRTKNSREPYLVDVVDDRIVLVDDDRIIDEVIYWEKPKFYDKKTSFGTPMQEVVDARPQRFSLSVNKYCHFWDKPGQGCKYCGIGAAGAKYKGCANEQVNSEEIREVMQELKKEKGRFTGVVLTGGSILSGTELCEDELQAYINALQAVGTAFTTKKFPSQVNSTALNERQLTRLYEETGLTSYTTDLEVFDETIYKWVCPGKAAHISFDEWKRRLYKAVEIFGKGQVNTGIVSGVELAKPNGFATEEEALKADFELAEELASHGVGLKHDVWNVVPNSIFFKQTTPSLDYYVKLTKGFYEIMQKYGINTEMDNYRKCSMHASINLDRI</sequence>
<evidence type="ECO:0000256" key="1">
    <source>
        <dbReference type="ARBA" id="ARBA00022691"/>
    </source>
</evidence>
<keyword evidence="7" id="KW-1185">Reference proteome</keyword>
<evidence type="ECO:0000256" key="2">
    <source>
        <dbReference type="ARBA" id="ARBA00022723"/>
    </source>
</evidence>
<dbReference type="SUPFAM" id="SSF102114">
    <property type="entry name" value="Radical SAM enzymes"/>
    <property type="match status" value="1"/>
</dbReference>
<dbReference type="PROSITE" id="PS51918">
    <property type="entry name" value="RADICAL_SAM"/>
    <property type="match status" value="1"/>
</dbReference>
<keyword evidence="4" id="KW-0411">Iron-sulfur</keyword>
<dbReference type="NCBIfam" id="NF045502">
    <property type="entry name" value="variant_rSAM"/>
    <property type="match status" value="1"/>
</dbReference>
<evidence type="ECO:0000256" key="3">
    <source>
        <dbReference type="ARBA" id="ARBA00023004"/>
    </source>
</evidence>
<dbReference type="RefSeq" id="WP_186981782.1">
    <property type="nucleotide sequence ID" value="NZ_JACOQH010000002.1"/>
</dbReference>
<proteinExistence type="predicted"/>
<organism evidence="6 7">
    <name type="scientific">Roseburia yibonii</name>
    <dbReference type="NCBI Taxonomy" id="2763063"/>
    <lineage>
        <taxon>Bacteria</taxon>
        <taxon>Bacillati</taxon>
        <taxon>Bacillota</taxon>
        <taxon>Clostridia</taxon>
        <taxon>Lachnospirales</taxon>
        <taxon>Lachnospiraceae</taxon>
        <taxon>Roseburia</taxon>
    </lineage>
</organism>
<dbReference type="InterPro" id="IPR013785">
    <property type="entry name" value="Aldolase_TIM"/>
</dbReference>
<feature type="domain" description="Radical SAM core" evidence="5">
    <location>
        <begin position="141"/>
        <end position="400"/>
    </location>
</feature>
<dbReference type="Proteomes" id="UP000621540">
    <property type="component" value="Unassembled WGS sequence"/>
</dbReference>
<protein>
    <submittedName>
        <fullName evidence="6">Radical SAM protein</fullName>
    </submittedName>
</protein>
<evidence type="ECO:0000313" key="6">
    <source>
        <dbReference type="EMBL" id="MBC5753322.1"/>
    </source>
</evidence>
<dbReference type="InterPro" id="IPR007197">
    <property type="entry name" value="rSAM"/>
</dbReference>
<evidence type="ECO:0000259" key="5">
    <source>
        <dbReference type="PROSITE" id="PS51918"/>
    </source>
</evidence>
<accession>A0ABR7I8U8</accession>
<evidence type="ECO:0000256" key="4">
    <source>
        <dbReference type="ARBA" id="ARBA00023014"/>
    </source>
</evidence>
<dbReference type="Pfam" id="PF04055">
    <property type="entry name" value="Radical_SAM"/>
    <property type="match status" value="1"/>
</dbReference>
<name>A0ABR7I8U8_9FIRM</name>
<reference evidence="6 7" key="1">
    <citation type="submission" date="2020-08" db="EMBL/GenBank/DDBJ databases">
        <title>Genome public.</title>
        <authorList>
            <person name="Liu C."/>
            <person name="Sun Q."/>
        </authorList>
    </citation>
    <scope>NUCLEOTIDE SEQUENCE [LARGE SCALE GENOMIC DNA]</scope>
    <source>
        <strain evidence="6 7">BX0805</strain>
    </source>
</reference>
<comment type="caution">
    <text evidence="6">The sequence shown here is derived from an EMBL/GenBank/DDBJ whole genome shotgun (WGS) entry which is preliminary data.</text>
</comment>
<keyword evidence="1" id="KW-0949">S-adenosyl-L-methionine</keyword>
<gene>
    <name evidence="6" type="ORF">H8Z76_04625</name>
</gene>
<keyword evidence="3" id="KW-0408">Iron</keyword>
<evidence type="ECO:0000313" key="7">
    <source>
        <dbReference type="Proteomes" id="UP000621540"/>
    </source>
</evidence>
<dbReference type="CDD" id="cd01335">
    <property type="entry name" value="Radical_SAM"/>
    <property type="match status" value="1"/>
</dbReference>
<dbReference type="InterPro" id="IPR058240">
    <property type="entry name" value="rSAM_sf"/>
</dbReference>